<protein>
    <submittedName>
        <fullName evidence="1">Uncharacterized protein</fullName>
    </submittedName>
</protein>
<comment type="caution">
    <text evidence="1">The sequence shown here is derived from an EMBL/GenBank/DDBJ whole genome shotgun (WGS) entry which is preliminary data.</text>
</comment>
<keyword evidence="2" id="KW-1185">Reference proteome</keyword>
<gene>
    <name evidence="1" type="ORF">L9F63_010175</name>
</gene>
<evidence type="ECO:0000313" key="1">
    <source>
        <dbReference type="EMBL" id="KAJ9599354.1"/>
    </source>
</evidence>
<reference evidence="1" key="1">
    <citation type="journal article" date="2023" name="IScience">
        <title>Live-bearing cockroach genome reveals convergent evolutionary mechanisms linked to viviparity in insects and beyond.</title>
        <authorList>
            <person name="Fouks B."/>
            <person name="Harrison M.C."/>
            <person name="Mikhailova A.A."/>
            <person name="Marchal E."/>
            <person name="English S."/>
            <person name="Carruthers M."/>
            <person name="Jennings E.C."/>
            <person name="Chiamaka E.L."/>
            <person name="Frigard R.A."/>
            <person name="Pippel M."/>
            <person name="Attardo G.M."/>
            <person name="Benoit J.B."/>
            <person name="Bornberg-Bauer E."/>
            <person name="Tobe S.S."/>
        </authorList>
    </citation>
    <scope>NUCLEOTIDE SEQUENCE</scope>
    <source>
        <strain evidence="1">Stay&amp;Tobe</strain>
    </source>
</reference>
<feature type="non-terminal residue" evidence="1">
    <location>
        <position position="1"/>
    </location>
</feature>
<organism evidence="1 2">
    <name type="scientific">Diploptera punctata</name>
    <name type="common">Pacific beetle cockroach</name>
    <dbReference type="NCBI Taxonomy" id="6984"/>
    <lineage>
        <taxon>Eukaryota</taxon>
        <taxon>Metazoa</taxon>
        <taxon>Ecdysozoa</taxon>
        <taxon>Arthropoda</taxon>
        <taxon>Hexapoda</taxon>
        <taxon>Insecta</taxon>
        <taxon>Pterygota</taxon>
        <taxon>Neoptera</taxon>
        <taxon>Polyneoptera</taxon>
        <taxon>Dictyoptera</taxon>
        <taxon>Blattodea</taxon>
        <taxon>Blaberoidea</taxon>
        <taxon>Blaberidae</taxon>
        <taxon>Diplopterinae</taxon>
        <taxon>Diploptera</taxon>
    </lineage>
</organism>
<dbReference type="Proteomes" id="UP001233999">
    <property type="component" value="Unassembled WGS sequence"/>
</dbReference>
<proteinExistence type="predicted"/>
<name>A0AAD8ERH2_DIPPU</name>
<evidence type="ECO:0000313" key="2">
    <source>
        <dbReference type="Proteomes" id="UP001233999"/>
    </source>
</evidence>
<feature type="non-terminal residue" evidence="1">
    <location>
        <position position="57"/>
    </location>
</feature>
<dbReference type="EMBL" id="JASPKZ010000815">
    <property type="protein sequence ID" value="KAJ9599354.1"/>
    <property type="molecule type" value="Genomic_DNA"/>
</dbReference>
<accession>A0AAD8ERH2</accession>
<reference evidence="1" key="2">
    <citation type="submission" date="2023-05" db="EMBL/GenBank/DDBJ databases">
        <authorList>
            <person name="Fouks B."/>
        </authorList>
    </citation>
    <scope>NUCLEOTIDE SEQUENCE</scope>
    <source>
        <strain evidence="1">Stay&amp;Tobe</strain>
        <tissue evidence="1">Testes</tissue>
    </source>
</reference>
<sequence length="57" mass="6186">NAPAQKLLPMYLNGSGLSTTQIAGANKFALTCRVVFWNLLNPGRNLPAQTKNIEDIT</sequence>
<dbReference type="AlphaFoldDB" id="A0AAD8ERH2"/>